<feature type="region of interest" description="Disordered" evidence="2">
    <location>
        <begin position="1"/>
        <end position="28"/>
    </location>
</feature>
<evidence type="ECO:0000313" key="4">
    <source>
        <dbReference type="EMBL" id="SUZ90437.1"/>
    </source>
</evidence>
<accession>A0A381RKI9</accession>
<dbReference type="EMBL" id="UINC01001894">
    <property type="protein sequence ID" value="SUZ90437.1"/>
    <property type="molecule type" value="Genomic_DNA"/>
</dbReference>
<keyword evidence="3" id="KW-1133">Transmembrane helix</keyword>
<reference evidence="4" key="1">
    <citation type="submission" date="2018-05" db="EMBL/GenBank/DDBJ databases">
        <authorList>
            <person name="Lanie J.A."/>
            <person name="Ng W.-L."/>
            <person name="Kazmierczak K.M."/>
            <person name="Andrzejewski T.M."/>
            <person name="Davidsen T.M."/>
            <person name="Wayne K.J."/>
            <person name="Tettelin H."/>
            <person name="Glass J.I."/>
            <person name="Rusch D."/>
            <person name="Podicherti R."/>
            <person name="Tsui H.-C.T."/>
            <person name="Winkler M.E."/>
        </authorList>
    </citation>
    <scope>NUCLEOTIDE SEQUENCE</scope>
</reference>
<gene>
    <name evidence="4" type="ORF">METZ01_LOCUS43291</name>
</gene>
<keyword evidence="3" id="KW-0812">Transmembrane</keyword>
<dbReference type="Pfam" id="PF04375">
    <property type="entry name" value="HemX"/>
    <property type="match status" value="1"/>
</dbReference>
<dbReference type="PANTHER" id="PTHR38043">
    <property type="entry name" value="PROTEIN HEMX"/>
    <property type="match status" value="1"/>
</dbReference>
<dbReference type="PANTHER" id="PTHR38043:SF1">
    <property type="entry name" value="PROTEIN HEMX"/>
    <property type="match status" value="1"/>
</dbReference>
<evidence type="ECO:0000256" key="1">
    <source>
        <dbReference type="SAM" id="Coils"/>
    </source>
</evidence>
<evidence type="ECO:0000256" key="2">
    <source>
        <dbReference type="SAM" id="MobiDB-lite"/>
    </source>
</evidence>
<proteinExistence type="predicted"/>
<dbReference type="InterPro" id="IPR007470">
    <property type="entry name" value="HemX"/>
</dbReference>
<feature type="coiled-coil region" evidence="1">
    <location>
        <begin position="96"/>
        <end position="134"/>
    </location>
</feature>
<protein>
    <submittedName>
        <fullName evidence="4">Uncharacterized protein</fullName>
    </submittedName>
</protein>
<name>A0A381RKI9_9ZZZZ</name>
<keyword evidence="1" id="KW-0175">Coiled coil</keyword>
<feature type="transmembrane region" description="Helical" evidence="3">
    <location>
        <begin position="32"/>
        <end position="54"/>
    </location>
</feature>
<dbReference type="AlphaFoldDB" id="A0A381RKI9"/>
<keyword evidence="3" id="KW-0472">Membrane</keyword>
<organism evidence="4">
    <name type="scientific">marine metagenome</name>
    <dbReference type="NCBI Taxonomy" id="408172"/>
    <lineage>
        <taxon>unclassified sequences</taxon>
        <taxon>metagenomes</taxon>
        <taxon>ecological metagenomes</taxon>
    </lineage>
</organism>
<sequence>MEPGAPKDANNAATGDDTVPTRRGPTAPRSHHAVAVAAFVVSLIALAGSGFVWYSTAVTGRLALTETLTRAEVIAQEFDALRSSQRTAETQQNVLRRQIEDNRRALEDELKALNETTRTEFSRLDEQQKKVERELKAEFDTLVRSMESTRQEMFRGTDEWLLEEISQLLSLANERLLLIGDVRSALKALELAQERMTELADPTLLGVRRQLAADTAILTTIPVPDIDGIVLQLSILIQQVSDLRLAGEAVVAGFTDTAEQASKPSAADNTLKGLGRRLIEDLSALVRIRNVETTQAPNLAPDQRFLVYESVRSPLNAAQLALLRGLPAVYRSSLDRALAALTRGFDETSTEVVVFRSVIQELAVVELTNEYPDLSKTLGLLREIIHRRSGSE</sequence>
<evidence type="ECO:0000256" key="3">
    <source>
        <dbReference type="SAM" id="Phobius"/>
    </source>
</evidence>